<keyword evidence="1" id="KW-0732">Signal</keyword>
<name>A0A5C6X4E8_9DELT</name>
<accession>A0A5C6X4E8</accession>
<dbReference type="EMBL" id="VOSM01000010">
    <property type="protein sequence ID" value="TXD35154.1"/>
    <property type="molecule type" value="Genomic_DNA"/>
</dbReference>
<sequence length="391" mass="41932">MCVPASARLAIFARIAALLATLILTASACSSPSTVSCSDDQECFDNEECRAGICVAVEADSGEPDCVENIGICGEEFCHPELRRCVECVRNDHCPDQRVCDPTTSQCACPAGTHLCGETCVDSSSPSHCGSRCEPCPTEPGAEATCSQDSCGLACAEGFFPCTGPDCPAQCVECSRHSDCTSPERSRCYQGRCQGCATSQDCADRPATPVCNPQNGTCIECTPSESGACDGDSCDPTTNRCTGTATRSLDTCDRCKADIECQDYQRCIPMNFAGQDRPDGYCMNIESLGACQQPFPIHLERVSLSGHPLTRYCGVREEKITCEAYQDFGNRCEEDDDCGTTGLDDANCTWFSGGPEPRYRCSYPCTNNEDCPNGAFCTSPNNGFCLDTNRF</sequence>
<dbReference type="RefSeq" id="WP_146982617.1">
    <property type="nucleotide sequence ID" value="NZ_VOSM01000010.1"/>
</dbReference>
<evidence type="ECO:0000256" key="1">
    <source>
        <dbReference type="SAM" id="SignalP"/>
    </source>
</evidence>
<protein>
    <submittedName>
        <fullName evidence="2">Uncharacterized protein</fullName>
    </submittedName>
</protein>
<evidence type="ECO:0000313" key="2">
    <source>
        <dbReference type="EMBL" id="TXD35154.1"/>
    </source>
</evidence>
<feature type="chain" id="PRO_5023038190" evidence="1">
    <location>
        <begin position="29"/>
        <end position="391"/>
    </location>
</feature>
<gene>
    <name evidence="2" type="ORF">FRC98_16925</name>
</gene>
<dbReference type="OrthoDB" id="5492401at2"/>
<organism evidence="2 3">
    <name type="scientific">Lujinxingia vulgaris</name>
    <dbReference type="NCBI Taxonomy" id="2600176"/>
    <lineage>
        <taxon>Bacteria</taxon>
        <taxon>Deltaproteobacteria</taxon>
        <taxon>Bradymonadales</taxon>
        <taxon>Lujinxingiaceae</taxon>
        <taxon>Lujinxingia</taxon>
    </lineage>
</organism>
<reference evidence="2 3" key="1">
    <citation type="submission" date="2019-08" db="EMBL/GenBank/DDBJ databases">
        <title>Bradymonadales sp. TMQ4.</title>
        <authorList>
            <person name="Liang Q."/>
        </authorList>
    </citation>
    <scope>NUCLEOTIDE SEQUENCE [LARGE SCALE GENOMIC DNA]</scope>
    <source>
        <strain evidence="2 3">TMQ4</strain>
    </source>
</reference>
<dbReference type="AlphaFoldDB" id="A0A5C6X4E8"/>
<feature type="signal peptide" evidence="1">
    <location>
        <begin position="1"/>
        <end position="28"/>
    </location>
</feature>
<proteinExistence type="predicted"/>
<comment type="caution">
    <text evidence="2">The sequence shown here is derived from an EMBL/GenBank/DDBJ whole genome shotgun (WGS) entry which is preliminary data.</text>
</comment>
<evidence type="ECO:0000313" key="3">
    <source>
        <dbReference type="Proteomes" id="UP000321412"/>
    </source>
</evidence>
<keyword evidence="3" id="KW-1185">Reference proteome</keyword>
<dbReference type="Proteomes" id="UP000321412">
    <property type="component" value="Unassembled WGS sequence"/>
</dbReference>